<comment type="caution">
    <text evidence="3">The sequence shown here is derived from an EMBL/GenBank/DDBJ whole genome shotgun (WGS) entry which is preliminary data.</text>
</comment>
<name>A0A3N4RG18_9ACTN</name>
<feature type="region of interest" description="Disordered" evidence="1">
    <location>
        <begin position="55"/>
        <end position="81"/>
    </location>
</feature>
<dbReference type="AlphaFoldDB" id="A0A3N4RG18"/>
<evidence type="ECO:0008006" key="5">
    <source>
        <dbReference type="Google" id="ProtNLM"/>
    </source>
</evidence>
<dbReference type="PROSITE" id="PS51318">
    <property type="entry name" value="TAT"/>
    <property type="match status" value="1"/>
</dbReference>
<keyword evidence="4" id="KW-1185">Reference proteome</keyword>
<accession>A0A3N4RG18</accession>
<evidence type="ECO:0000313" key="3">
    <source>
        <dbReference type="EMBL" id="RPE29631.1"/>
    </source>
</evidence>
<protein>
    <recommendedName>
        <fullName evidence="5">Secreted protein</fullName>
    </recommendedName>
</protein>
<dbReference type="RefSeq" id="WP_123821015.1">
    <property type="nucleotide sequence ID" value="NZ_JBEYIY010000004.1"/>
</dbReference>
<reference evidence="3 4" key="1">
    <citation type="submission" date="2018-11" db="EMBL/GenBank/DDBJ databases">
        <title>Sequencing the genomes of 1000 actinobacteria strains.</title>
        <authorList>
            <person name="Klenk H.-P."/>
        </authorList>
    </citation>
    <scope>NUCLEOTIDE SEQUENCE [LARGE SCALE GENOMIC DNA]</scope>
    <source>
        <strain evidence="3 4">DSM 44781</strain>
    </source>
</reference>
<dbReference type="Proteomes" id="UP000266906">
    <property type="component" value="Unassembled WGS sequence"/>
</dbReference>
<feature type="signal peptide" evidence="2">
    <location>
        <begin position="1"/>
        <end position="32"/>
    </location>
</feature>
<feature type="chain" id="PRO_5018202855" description="Secreted protein" evidence="2">
    <location>
        <begin position="33"/>
        <end position="116"/>
    </location>
</feature>
<organism evidence="3 4">
    <name type="scientific">Kitasatospora cineracea</name>
    <dbReference type="NCBI Taxonomy" id="88074"/>
    <lineage>
        <taxon>Bacteria</taxon>
        <taxon>Bacillati</taxon>
        <taxon>Actinomycetota</taxon>
        <taxon>Actinomycetes</taxon>
        <taxon>Kitasatosporales</taxon>
        <taxon>Streptomycetaceae</taxon>
        <taxon>Kitasatospora</taxon>
    </lineage>
</organism>
<proteinExistence type="predicted"/>
<dbReference type="EMBL" id="RKQG01000002">
    <property type="protein sequence ID" value="RPE29631.1"/>
    <property type="molecule type" value="Genomic_DNA"/>
</dbReference>
<keyword evidence="2" id="KW-0732">Signal</keyword>
<sequence length="116" mass="11640">MTLTRKRILGPGLALAAALASLAAVTAGPAAAAADPNVETVTAVGSSGGVVARCPQGWTPGDPHITNGDGTPLAPNQRWHYGPIEGGDGFAGWIAPYLNSPPPPDTIALTITCTRC</sequence>
<evidence type="ECO:0000256" key="1">
    <source>
        <dbReference type="SAM" id="MobiDB-lite"/>
    </source>
</evidence>
<evidence type="ECO:0000256" key="2">
    <source>
        <dbReference type="SAM" id="SignalP"/>
    </source>
</evidence>
<gene>
    <name evidence="3" type="ORF">EDD38_6789</name>
</gene>
<evidence type="ECO:0000313" key="4">
    <source>
        <dbReference type="Proteomes" id="UP000266906"/>
    </source>
</evidence>
<dbReference type="InterPro" id="IPR006311">
    <property type="entry name" value="TAT_signal"/>
</dbReference>